<dbReference type="EMBL" id="JANBUJ010000602">
    <property type="protein sequence ID" value="KAJ2771075.1"/>
    <property type="molecule type" value="Genomic_DNA"/>
</dbReference>
<protein>
    <submittedName>
        <fullName evidence="1">Uncharacterized protein</fullName>
    </submittedName>
</protein>
<dbReference type="Proteomes" id="UP001140234">
    <property type="component" value="Unassembled WGS sequence"/>
</dbReference>
<name>A0ACC1K0Z7_9FUNG</name>
<proteinExistence type="predicted"/>
<sequence>MLSEWAEVLGELRALVYEWRFRRSQWSASAHNVELHGGYAAKTAEEGRLSYLQTLRAEAAAQAMLEDVRHLGAAVRGIGELRARAARMDCRAEPDAHHRVAGLTGEYAARTVEQHWKAVADDYRQLARLAQGMLAGSVSPGEAAATAPPAPAIDSDFEDRLLLVVRAAQVQASRLEERRLGLAA</sequence>
<evidence type="ECO:0000313" key="2">
    <source>
        <dbReference type="Proteomes" id="UP001140234"/>
    </source>
</evidence>
<evidence type="ECO:0000313" key="1">
    <source>
        <dbReference type="EMBL" id="KAJ2771075.1"/>
    </source>
</evidence>
<gene>
    <name evidence="1" type="ORF">IWQ57_002375</name>
</gene>
<keyword evidence="2" id="KW-1185">Reference proteome</keyword>
<accession>A0ACC1K0Z7</accession>
<reference evidence="1" key="1">
    <citation type="submission" date="2022-07" db="EMBL/GenBank/DDBJ databases">
        <title>Phylogenomic reconstructions and comparative analyses of Kickxellomycotina fungi.</title>
        <authorList>
            <person name="Reynolds N.K."/>
            <person name="Stajich J.E."/>
            <person name="Barry K."/>
            <person name="Grigoriev I.V."/>
            <person name="Crous P."/>
            <person name="Smith M.E."/>
        </authorList>
    </citation>
    <scope>NUCLEOTIDE SEQUENCE</scope>
    <source>
        <strain evidence="1">CBS 109366</strain>
    </source>
</reference>
<organism evidence="1 2">
    <name type="scientific">Coemansia nantahalensis</name>
    <dbReference type="NCBI Taxonomy" id="2789366"/>
    <lineage>
        <taxon>Eukaryota</taxon>
        <taxon>Fungi</taxon>
        <taxon>Fungi incertae sedis</taxon>
        <taxon>Zoopagomycota</taxon>
        <taxon>Kickxellomycotina</taxon>
        <taxon>Kickxellomycetes</taxon>
        <taxon>Kickxellales</taxon>
        <taxon>Kickxellaceae</taxon>
        <taxon>Coemansia</taxon>
    </lineage>
</organism>
<comment type="caution">
    <text evidence="1">The sequence shown here is derived from an EMBL/GenBank/DDBJ whole genome shotgun (WGS) entry which is preliminary data.</text>
</comment>